<dbReference type="GO" id="GO:0009082">
    <property type="term" value="P:branched-chain amino acid biosynthetic process"/>
    <property type="evidence" value="ECO:0007669"/>
    <property type="project" value="UniProtKB-KW"/>
</dbReference>
<comment type="catalytic activity">
    <reaction evidence="12">
        <text>L-isoleucine + 2-oxoglutarate = (S)-3-methyl-2-oxopentanoate + L-glutamate</text>
        <dbReference type="Rhea" id="RHEA:24801"/>
        <dbReference type="ChEBI" id="CHEBI:16810"/>
        <dbReference type="ChEBI" id="CHEBI:29985"/>
        <dbReference type="ChEBI" id="CHEBI:35146"/>
        <dbReference type="ChEBI" id="CHEBI:58045"/>
        <dbReference type="EC" id="2.6.1.42"/>
    </reaction>
</comment>
<dbReference type="NCBIfam" id="NF005209">
    <property type="entry name" value="PRK06680.1"/>
    <property type="match status" value="1"/>
</dbReference>
<evidence type="ECO:0000256" key="3">
    <source>
        <dbReference type="ARBA" id="ARBA00004824"/>
    </source>
</evidence>
<sequence>MSRIAYVNGLYVPHAEAVVHVEDRGYQFADGVYEVCEVRGGHMVDERRHMERLVRSLNEIRIRLPMPLAALGVVLRETVRRNRVRNGFVYLQVTRGVARRDHYFPDPETPPSIVVTARAADPAKGEAVAAQGIAIITVPDNRWERVDIKTVGLLPNVLAKEAARQAGAREAWFVDRDGNVTEGGSTNAWIVTGDGKLVTRPAESGILRGITRTVIMEVAEKLQLRVEERAFTVKEALGAREAFVTSATNFATPVVRIDGQSIGDGKPGPVARALRENFHKVAEIAR</sequence>
<keyword evidence="15" id="KW-1185">Reference proteome</keyword>
<dbReference type="InterPro" id="IPR001544">
    <property type="entry name" value="Aminotrans_IV"/>
</dbReference>
<comment type="pathway">
    <text evidence="5">Amino-acid biosynthesis; L-leucine biosynthesis; L-leucine from 3-methyl-2-oxobutanoate: step 4/4.</text>
</comment>
<evidence type="ECO:0000256" key="5">
    <source>
        <dbReference type="ARBA" id="ARBA00005072"/>
    </source>
</evidence>
<dbReference type="Gene3D" id="3.30.470.10">
    <property type="match status" value="1"/>
</dbReference>
<dbReference type="FunFam" id="3.20.10.10:FF:000002">
    <property type="entry name" value="D-alanine aminotransferase"/>
    <property type="match status" value="1"/>
</dbReference>
<evidence type="ECO:0000256" key="6">
    <source>
        <dbReference type="ARBA" id="ARBA00009320"/>
    </source>
</evidence>
<dbReference type="Proteomes" id="UP000433050">
    <property type="component" value="Unassembled WGS sequence"/>
</dbReference>
<reference evidence="14 15" key="1">
    <citation type="submission" date="2019-12" db="EMBL/GenBank/DDBJ databases">
        <authorList>
            <person name="Reyes-Prieto M."/>
        </authorList>
    </citation>
    <scope>NUCLEOTIDE SEQUENCE [LARGE SCALE GENOMIC DNA]</scope>
    <source>
        <strain evidence="14">HF14-78462</strain>
    </source>
</reference>
<keyword evidence="14" id="KW-0032">Aminotransferase</keyword>
<dbReference type="GO" id="GO:0052655">
    <property type="term" value="F:L-valine-2-oxoglutarate transaminase activity"/>
    <property type="evidence" value="ECO:0007669"/>
    <property type="project" value="RHEA"/>
</dbReference>
<dbReference type="InterPro" id="IPR050571">
    <property type="entry name" value="Class-IV_PLP-Dep_Aminotrnsfr"/>
</dbReference>
<comment type="similarity">
    <text evidence="6">Belongs to the class-IV pyridoxal-phosphate-dependent aminotransferase family.</text>
</comment>
<dbReference type="CDD" id="cd01558">
    <property type="entry name" value="D-AAT_like"/>
    <property type="match status" value="1"/>
</dbReference>
<accession>A0A5S9NNF0</accession>
<dbReference type="Pfam" id="PF01063">
    <property type="entry name" value="Aminotran_4"/>
    <property type="match status" value="1"/>
</dbReference>
<evidence type="ECO:0000256" key="10">
    <source>
        <dbReference type="ARBA" id="ARBA00023304"/>
    </source>
</evidence>
<gene>
    <name evidence="14" type="primary">dat_1</name>
    <name evidence="14" type="ORF">STARVERO_01370</name>
</gene>
<comment type="pathway">
    <text evidence="3">Amino-acid biosynthesis; L-isoleucine biosynthesis; L-isoleucine from 2-oxobutanoate: step 4/4.</text>
</comment>
<evidence type="ECO:0000313" key="15">
    <source>
        <dbReference type="Proteomes" id="UP000433050"/>
    </source>
</evidence>
<dbReference type="GO" id="GO:0005829">
    <property type="term" value="C:cytosol"/>
    <property type="evidence" value="ECO:0007669"/>
    <property type="project" value="TreeGrafter"/>
</dbReference>
<dbReference type="PANTHER" id="PTHR42743:SF11">
    <property type="entry name" value="AMINODEOXYCHORISMATE LYASE"/>
    <property type="match status" value="1"/>
</dbReference>
<evidence type="ECO:0000256" key="11">
    <source>
        <dbReference type="ARBA" id="ARBA00048212"/>
    </source>
</evidence>
<protein>
    <recommendedName>
        <fullName evidence="8">Probable branched-chain-amino-acid aminotransferase</fullName>
        <ecNumber evidence="7">2.6.1.42</ecNumber>
    </recommendedName>
</protein>
<evidence type="ECO:0000256" key="2">
    <source>
        <dbReference type="ARBA" id="ARBA00003109"/>
    </source>
</evidence>
<comment type="catalytic activity">
    <reaction evidence="13">
        <text>L-leucine + 2-oxoglutarate = 4-methyl-2-oxopentanoate + L-glutamate</text>
        <dbReference type="Rhea" id="RHEA:18321"/>
        <dbReference type="ChEBI" id="CHEBI:16810"/>
        <dbReference type="ChEBI" id="CHEBI:17865"/>
        <dbReference type="ChEBI" id="CHEBI:29985"/>
        <dbReference type="ChEBI" id="CHEBI:57427"/>
        <dbReference type="EC" id="2.6.1.42"/>
    </reaction>
</comment>
<dbReference type="InterPro" id="IPR043131">
    <property type="entry name" value="BCAT-like_N"/>
</dbReference>
<name>A0A5S9NNF0_9HYPH</name>
<organism evidence="14 15">
    <name type="scientific">Starkeya nomas</name>
    <dbReference type="NCBI Taxonomy" id="2666134"/>
    <lineage>
        <taxon>Bacteria</taxon>
        <taxon>Pseudomonadati</taxon>
        <taxon>Pseudomonadota</taxon>
        <taxon>Alphaproteobacteria</taxon>
        <taxon>Hyphomicrobiales</taxon>
        <taxon>Xanthobacteraceae</taxon>
        <taxon>Starkeya</taxon>
    </lineage>
</organism>
<dbReference type="SUPFAM" id="SSF56752">
    <property type="entry name" value="D-aminoacid aminotransferase-like PLP-dependent enzymes"/>
    <property type="match status" value="1"/>
</dbReference>
<comment type="catalytic activity">
    <reaction evidence="11">
        <text>L-valine + 2-oxoglutarate = 3-methyl-2-oxobutanoate + L-glutamate</text>
        <dbReference type="Rhea" id="RHEA:24813"/>
        <dbReference type="ChEBI" id="CHEBI:11851"/>
        <dbReference type="ChEBI" id="CHEBI:16810"/>
        <dbReference type="ChEBI" id="CHEBI:29985"/>
        <dbReference type="ChEBI" id="CHEBI:57762"/>
        <dbReference type="EC" id="2.6.1.42"/>
    </reaction>
</comment>
<dbReference type="Gene3D" id="3.20.10.10">
    <property type="entry name" value="D-amino Acid Aminotransferase, subunit A, domain 2"/>
    <property type="match status" value="1"/>
</dbReference>
<keyword evidence="9" id="KW-0663">Pyridoxal phosphate</keyword>
<dbReference type="AlphaFoldDB" id="A0A5S9NNF0"/>
<keyword evidence="10" id="KW-0100">Branched-chain amino acid biosynthesis</keyword>
<evidence type="ECO:0000256" key="4">
    <source>
        <dbReference type="ARBA" id="ARBA00004931"/>
    </source>
</evidence>
<evidence type="ECO:0000256" key="9">
    <source>
        <dbReference type="ARBA" id="ARBA00022898"/>
    </source>
</evidence>
<comment type="pathway">
    <text evidence="4">Amino-acid biosynthesis; L-valine biosynthesis; L-valine from pyruvate: step 4/4.</text>
</comment>
<evidence type="ECO:0000256" key="12">
    <source>
        <dbReference type="ARBA" id="ARBA00048798"/>
    </source>
</evidence>
<evidence type="ECO:0000256" key="7">
    <source>
        <dbReference type="ARBA" id="ARBA00013053"/>
    </source>
</evidence>
<keyword evidence="14" id="KW-0808">Transferase</keyword>
<comment type="cofactor">
    <cofactor evidence="1">
        <name>pyridoxal 5'-phosphate</name>
        <dbReference type="ChEBI" id="CHEBI:597326"/>
    </cofactor>
</comment>
<dbReference type="RefSeq" id="WP_159598331.1">
    <property type="nucleotide sequence ID" value="NZ_CACSAS010000001.1"/>
</dbReference>
<dbReference type="InterPro" id="IPR036038">
    <property type="entry name" value="Aminotransferase-like"/>
</dbReference>
<evidence type="ECO:0000256" key="8">
    <source>
        <dbReference type="ARBA" id="ARBA00014472"/>
    </source>
</evidence>
<dbReference type="EC" id="2.6.1.42" evidence="7"/>
<evidence type="ECO:0000256" key="13">
    <source>
        <dbReference type="ARBA" id="ARBA00049229"/>
    </source>
</evidence>
<dbReference type="GO" id="GO:0052656">
    <property type="term" value="F:L-isoleucine-2-oxoglutarate transaminase activity"/>
    <property type="evidence" value="ECO:0007669"/>
    <property type="project" value="RHEA"/>
</dbReference>
<comment type="function">
    <text evidence="2">Acts on leucine, isoleucine and valine.</text>
</comment>
<evidence type="ECO:0000256" key="1">
    <source>
        <dbReference type="ARBA" id="ARBA00001933"/>
    </source>
</evidence>
<dbReference type="GO" id="GO:0008652">
    <property type="term" value="P:amino acid biosynthetic process"/>
    <property type="evidence" value="ECO:0007669"/>
    <property type="project" value="UniProtKB-ARBA"/>
</dbReference>
<keyword evidence="10" id="KW-0028">Amino-acid biosynthesis</keyword>
<proteinExistence type="inferred from homology"/>
<dbReference type="InterPro" id="IPR043132">
    <property type="entry name" value="BCAT-like_C"/>
</dbReference>
<dbReference type="GO" id="GO:0052654">
    <property type="term" value="F:L-leucine-2-oxoglutarate transaminase activity"/>
    <property type="evidence" value="ECO:0007669"/>
    <property type="project" value="RHEA"/>
</dbReference>
<evidence type="ECO:0000313" key="14">
    <source>
        <dbReference type="EMBL" id="CAA0091869.1"/>
    </source>
</evidence>
<dbReference type="PANTHER" id="PTHR42743">
    <property type="entry name" value="AMINO-ACID AMINOTRANSFERASE"/>
    <property type="match status" value="1"/>
</dbReference>
<dbReference type="EMBL" id="CACSAS010000001">
    <property type="protein sequence ID" value="CAA0091869.1"/>
    <property type="molecule type" value="Genomic_DNA"/>
</dbReference>